<name>A0ACD5W3D6_AVESA</name>
<evidence type="ECO:0000313" key="1">
    <source>
        <dbReference type="EnsemblPlants" id="AVESA.00010b.r2.3DG0562140.1.CDS"/>
    </source>
</evidence>
<evidence type="ECO:0000313" key="2">
    <source>
        <dbReference type="Proteomes" id="UP001732700"/>
    </source>
</evidence>
<sequence length="244" mass="28022">MWGRWLQGPGPPAGDRPPRLRQGRPSIPFVADAPPPTRYRRPRRSSRTSSRRRRSSSLWRASRRTPWSRSCCGCVSKPWLALCSATDIRRRPPQTLSGFFHFDVDALKFRNLSGRGSPTVDPSLPFLRERYTHVTVEQCCSSLLLCQCWRPTPEGDKRDYVVCNPATEKWTVLPPIVLPECQPFNLVQNNVFLGFDVAAPSRFLVFVPLSSYLRRICRDSNLLVGNWTMGFRAEQMVCQYYSGW</sequence>
<proteinExistence type="predicted"/>
<reference evidence="1" key="2">
    <citation type="submission" date="2025-09" db="UniProtKB">
        <authorList>
            <consortium name="EnsemblPlants"/>
        </authorList>
    </citation>
    <scope>IDENTIFICATION</scope>
</reference>
<reference evidence="1" key="1">
    <citation type="submission" date="2021-05" db="EMBL/GenBank/DDBJ databases">
        <authorList>
            <person name="Scholz U."/>
            <person name="Mascher M."/>
            <person name="Fiebig A."/>
        </authorList>
    </citation>
    <scope>NUCLEOTIDE SEQUENCE [LARGE SCALE GENOMIC DNA]</scope>
</reference>
<dbReference type="EnsemblPlants" id="AVESA.00010b.r2.3DG0562140.1">
    <property type="protein sequence ID" value="AVESA.00010b.r2.3DG0562140.1.CDS"/>
    <property type="gene ID" value="AVESA.00010b.r2.3DG0562140"/>
</dbReference>
<dbReference type="Proteomes" id="UP001732700">
    <property type="component" value="Chromosome 3D"/>
</dbReference>
<protein>
    <submittedName>
        <fullName evidence="1">Uncharacterized protein</fullName>
    </submittedName>
</protein>
<accession>A0ACD5W3D6</accession>
<keyword evidence="2" id="KW-1185">Reference proteome</keyword>
<organism evidence="1 2">
    <name type="scientific">Avena sativa</name>
    <name type="common">Oat</name>
    <dbReference type="NCBI Taxonomy" id="4498"/>
    <lineage>
        <taxon>Eukaryota</taxon>
        <taxon>Viridiplantae</taxon>
        <taxon>Streptophyta</taxon>
        <taxon>Embryophyta</taxon>
        <taxon>Tracheophyta</taxon>
        <taxon>Spermatophyta</taxon>
        <taxon>Magnoliopsida</taxon>
        <taxon>Liliopsida</taxon>
        <taxon>Poales</taxon>
        <taxon>Poaceae</taxon>
        <taxon>BOP clade</taxon>
        <taxon>Pooideae</taxon>
        <taxon>Poodae</taxon>
        <taxon>Poeae</taxon>
        <taxon>Poeae Chloroplast Group 1 (Aveneae type)</taxon>
        <taxon>Aveninae</taxon>
        <taxon>Avena</taxon>
    </lineage>
</organism>